<dbReference type="Proteomes" id="UP000718564">
    <property type="component" value="Unassembled WGS sequence"/>
</dbReference>
<comment type="caution">
    <text evidence="1">The sequence shown here is derived from an EMBL/GenBank/DDBJ whole genome shotgun (WGS) entry which is preliminary data.</text>
</comment>
<protein>
    <submittedName>
        <fullName evidence="1">Uncharacterized protein</fullName>
    </submittedName>
</protein>
<evidence type="ECO:0000313" key="2">
    <source>
        <dbReference type="Proteomes" id="UP000718564"/>
    </source>
</evidence>
<keyword evidence="2" id="KW-1185">Reference proteome</keyword>
<accession>A0ABX1PGE7</accession>
<dbReference type="RefSeq" id="WP_169158118.1">
    <property type="nucleotide sequence ID" value="NZ_CAWPJE010000373.1"/>
</dbReference>
<sequence>MSTSSVSEKATQSVLASKLNKCYYQAEQLTKFMHLQAEVDCLLEQLQSMKTEKSITNKEE</sequence>
<evidence type="ECO:0000313" key="1">
    <source>
        <dbReference type="EMBL" id="NMG22946.1"/>
    </source>
</evidence>
<gene>
    <name evidence="1" type="ORF">DP116_27360</name>
</gene>
<organism evidence="1 2">
    <name type="scientific">Brasilonema bromeliae SPC951</name>
    <dbReference type="NCBI Taxonomy" id="385972"/>
    <lineage>
        <taxon>Bacteria</taxon>
        <taxon>Bacillati</taxon>
        <taxon>Cyanobacteriota</taxon>
        <taxon>Cyanophyceae</taxon>
        <taxon>Nostocales</taxon>
        <taxon>Scytonemataceae</taxon>
        <taxon>Brasilonema</taxon>
        <taxon>Bromeliae group (in: Brasilonema)</taxon>
    </lineage>
</organism>
<dbReference type="EMBL" id="QMEB01000353">
    <property type="protein sequence ID" value="NMG22946.1"/>
    <property type="molecule type" value="Genomic_DNA"/>
</dbReference>
<name>A0ABX1PGE7_9CYAN</name>
<proteinExistence type="predicted"/>
<reference evidence="1 2" key="1">
    <citation type="submission" date="2018-06" db="EMBL/GenBank/DDBJ databases">
        <title>Comparative genomics of Brasilonema spp. strains.</title>
        <authorList>
            <person name="Alvarenga D.O."/>
            <person name="Fiore M.F."/>
            <person name="Varani A.M."/>
        </authorList>
    </citation>
    <scope>NUCLEOTIDE SEQUENCE [LARGE SCALE GENOMIC DNA]</scope>
    <source>
        <strain evidence="1 2">SPC951</strain>
    </source>
</reference>